<proteinExistence type="predicted"/>
<evidence type="ECO:0000313" key="2">
    <source>
        <dbReference type="Proteomes" id="UP001060414"/>
    </source>
</evidence>
<protein>
    <submittedName>
        <fullName evidence="1">Uncharacterized protein</fullName>
    </submittedName>
</protein>
<reference evidence="1" key="1">
    <citation type="journal article" date="2022" name="Environ. Microbiol.">
        <title>Geoalkalibacter halelectricus SAP #1 sp. nov. possessing extracellular electron transfer and mineral#reducing capabilities from a haloalkaline environment.</title>
        <authorList>
            <person name="Yadav S."/>
            <person name="Singh R."/>
            <person name="Sundharam S.S."/>
            <person name="Chaudhary S."/>
            <person name="Krishnamurthi S."/>
            <person name="Patil S.A."/>
        </authorList>
    </citation>
    <scope>NUCLEOTIDE SEQUENCE</scope>
    <source>
        <strain evidence="1">SAP-1</strain>
    </source>
</reference>
<dbReference type="RefSeq" id="WP_260747192.1">
    <property type="nucleotide sequence ID" value="NZ_CP092109.1"/>
</dbReference>
<dbReference type="EMBL" id="CP092109">
    <property type="protein sequence ID" value="UWZ78832.1"/>
    <property type="molecule type" value="Genomic_DNA"/>
</dbReference>
<dbReference type="Proteomes" id="UP001060414">
    <property type="component" value="Chromosome"/>
</dbReference>
<keyword evidence="2" id="KW-1185">Reference proteome</keyword>
<organism evidence="1 2">
    <name type="scientific">Geoalkalibacter halelectricus</name>
    <dbReference type="NCBI Taxonomy" id="2847045"/>
    <lineage>
        <taxon>Bacteria</taxon>
        <taxon>Pseudomonadati</taxon>
        <taxon>Thermodesulfobacteriota</taxon>
        <taxon>Desulfuromonadia</taxon>
        <taxon>Desulfuromonadales</taxon>
        <taxon>Geoalkalibacteraceae</taxon>
        <taxon>Geoalkalibacter</taxon>
    </lineage>
</organism>
<sequence>MYFLKDRQGGLSPFEGKLADLAPDQAAEIEEAFEVSSYYVQELTWVPAGKERKNKPQTGAPKIRPCIVELTSGALSLEDLDPGELRQDAAKIYPIDKHYLRRFVPVKVALGKSAPTKKPAAGRKTAPPAT</sequence>
<evidence type="ECO:0000313" key="1">
    <source>
        <dbReference type="EMBL" id="UWZ78832.1"/>
    </source>
</evidence>
<accession>A0ABY5ZLJ5</accession>
<name>A0ABY5ZLJ5_9BACT</name>
<gene>
    <name evidence="1" type="ORF">L9S41_14255</name>
</gene>